<dbReference type="AlphaFoldDB" id="T5AN28"/>
<accession>T5AN28</accession>
<dbReference type="OrthoDB" id="5153655at2759"/>
<proteinExistence type="predicted"/>
<name>T5AN28_OPHSC</name>
<reference evidence="2 3" key="1">
    <citation type="journal article" date="2013" name="Chin. Sci. Bull.">
        <title>Genome survey uncovers the secrets of sex and lifestyle in caterpillar fungus.</title>
        <authorList>
            <person name="Hu X."/>
            <person name="Zhang Y."/>
            <person name="Xiao G."/>
            <person name="Zheng P."/>
            <person name="Xia Y."/>
            <person name="Zhang X."/>
            <person name="St Leger R.J."/>
            <person name="Liu X."/>
            <person name="Wang C."/>
        </authorList>
    </citation>
    <scope>NUCLEOTIDE SEQUENCE [LARGE SCALE GENOMIC DNA]</scope>
    <source>
        <strain evidence="3">Co18 / CGMCC 3.14243</strain>
        <tissue evidence="2">Fruit-body</tissue>
    </source>
</reference>
<dbReference type="Proteomes" id="UP000019374">
    <property type="component" value="Unassembled WGS sequence"/>
</dbReference>
<dbReference type="EMBL" id="KE652191">
    <property type="protein sequence ID" value="EQL03831.1"/>
    <property type="molecule type" value="Genomic_DNA"/>
</dbReference>
<feature type="compositionally biased region" description="Low complexity" evidence="1">
    <location>
        <begin position="150"/>
        <end position="169"/>
    </location>
</feature>
<evidence type="ECO:0000313" key="2">
    <source>
        <dbReference type="EMBL" id="EQL03831.1"/>
    </source>
</evidence>
<feature type="region of interest" description="Disordered" evidence="1">
    <location>
        <begin position="141"/>
        <end position="169"/>
    </location>
</feature>
<evidence type="ECO:0000313" key="3">
    <source>
        <dbReference type="Proteomes" id="UP000019374"/>
    </source>
</evidence>
<sequence length="264" mass="29135">MKYLGVLAATLAGQAIGMAVPDFIATNDLQKVGLATDGGVLEPELSLNDDGITKLCEMFDIDCAYFRSNCDKGGQQITDFIACIREFSRPSSASQVKEAPASQADAQAIDNPPLISTPEFNQLGLNDMWELTYEQCIRKYSEPESTPGPNSASQAEETSASQATSQANEAQPIWAENLKEFNDCSVKLPNDPCVRELFHLQGSLDRFRWNCKQGDLSIDRQHNINLGYFPQDKFPDGPKCGTRNGRVMAIKPESYDKVCKQCFD</sequence>
<dbReference type="HOGENOM" id="CLU_1054097_0_0_1"/>
<protein>
    <submittedName>
        <fullName evidence="2">Uncharacterized protein</fullName>
    </submittedName>
</protein>
<organism evidence="2 3">
    <name type="scientific">Ophiocordyceps sinensis (strain Co18 / CGMCC 3.14243)</name>
    <name type="common">Yarsagumba caterpillar fungus</name>
    <name type="synonym">Hirsutella sinensis</name>
    <dbReference type="NCBI Taxonomy" id="911162"/>
    <lineage>
        <taxon>Eukaryota</taxon>
        <taxon>Fungi</taxon>
        <taxon>Dikarya</taxon>
        <taxon>Ascomycota</taxon>
        <taxon>Pezizomycotina</taxon>
        <taxon>Sordariomycetes</taxon>
        <taxon>Hypocreomycetidae</taxon>
        <taxon>Hypocreales</taxon>
        <taxon>Ophiocordycipitaceae</taxon>
        <taxon>Ophiocordyceps</taxon>
    </lineage>
</organism>
<gene>
    <name evidence="2" type="ORF">OCS_00469</name>
</gene>
<evidence type="ECO:0000256" key="1">
    <source>
        <dbReference type="SAM" id="MobiDB-lite"/>
    </source>
</evidence>